<gene>
    <name evidence="2" type="ORF">AWY79_07720</name>
    <name evidence="3" type="ORF">EDC59_101413</name>
</gene>
<dbReference type="InterPro" id="IPR010982">
    <property type="entry name" value="Lambda_DNA-bd_dom_sf"/>
</dbReference>
<reference evidence="3 5" key="2">
    <citation type="submission" date="2019-03" db="EMBL/GenBank/DDBJ databases">
        <title>Genomic Encyclopedia of Type Strains, Phase IV (KMG-IV): sequencing the most valuable type-strain genomes for metagenomic binning, comparative biology and taxonomic classification.</title>
        <authorList>
            <person name="Goeker M."/>
        </authorList>
    </citation>
    <scope>NUCLEOTIDE SEQUENCE [LARGE SCALE GENOMIC DNA]</scope>
    <source>
        <strain evidence="3 5">DSM 101483</strain>
    </source>
</reference>
<accession>A0A126QML1</accession>
<dbReference type="Proteomes" id="UP000055611">
    <property type="component" value="Chromosome"/>
</dbReference>
<name>A0A126QML1_9BACT</name>
<organism evidence="3 5">
    <name type="scientific">Pseudodesulfovibrio indicus</name>
    <dbReference type="NCBI Taxonomy" id="1716143"/>
    <lineage>
        <taxon>Bacteria</taxon>
        <taxon>Pseudomonadati</taxon>
        <taxon>Thermodesulfobacteriota</taxon>
        <taxon>Desulfovibrionia</taxon>
        <taxon>Desulfovibrionales</taxon>
        <taxon>Desulfovibrionaceae</taxon>
    </lineage>
</organism>
<proteinExistence type="predicted"/>
<dbReference type="Pfam" id="PF01381">
    <property type="entry name" value="HTH_3"/>
    <property type="match status" value="1"/>
</dbReference>
<dbReference type="EMBL" id="SOBK01000001">
    <property type="protein sequence ID" value="TDT92009.1"/>
    <property type="molecule type" value="Genomic_DNA"/>
</dbReference>
<sequence>MKKITPAQGPAPSDIFKDRLRAAREMRGLSQADLAAKTGLPPSSIAHFEGGKRKPSFDNLRKLSEALEVTTDYLLGRADDPAAATEADPLFRHAAKLTDNDRALAAEFLEMLAKRGEKKGE</sequence>
<dbReference type="CDD" id="cd00093">
    <property type="entry name" value="HTH_XRE"/>
    <property type="match status" value="1"/>
</dbReference>
<dbReference type="PROSITE" id="PS50943">
    <property type="entry name" value="HTH_CROC1"/>
    <property type="match status" value="1"/>
</dbReference>
<evidence type="ECO:0000313" key="4">
    <source>
        <dbReference type="Proteomes" id="UP000055611"/>
    </source>
</evidence>
<keyword evidence="4" id="KW-1185">Reference proteome</keyword>
<protein>
    <submittedName>
        <fullName evidence="3">Helix-turn-helix protein</fullName>
    </submittedName>
    <submittedName>
        <fullName evidence="2">XRE family transcriptional regulator</fullName>
    </submittedName>
</protein>
<dbReference type="AlphaFoldDB" id="A0A126QML1"/>
<dbReference type="GO" id="GO:0003677">
    <property type="term" value="F:DNA binding"/>
    <property type="evidence" value="ECO:0007669"/>
    <property type="project" value="InterPro"/>
</dbReference>
<evidence type="ECO:0000259" key="1">
    <source>
        <dbReference type="PROSITE" id="PS50943"/>
    </source>
</evidence>
<feature type="domain" description="HTH cro/C1-type" evidence="1">
    <location>
        <begin position="20"/>
        <end position="74"/>
    </location>
</feature>
<dbReference type="SMART" id="SM00530">
    <property type="entry name" value="HTH_XRE"/>
    <property type="match status" value="1"/>
</dbReference>
<reference evidence="2 4" key="1">
    <citation type="journal article" date="2016" name="Front. Microbiol.">
        <title>Genome Sequence of the Piezophilic, Mesophilic Sulfate-Reducing Bacterium Desulfovibrio indicus J2T.</title>
        <authorList>
            <person name="Cao J."/>
            <person name="Maignien L."/>
            <person name="Shao Z."/>
            <person name="Alain K."/>
            <person name="Jebbar M."/>
        </authorList>
    </citation>
    <scope>NUCLEOTIDE SEQUENCE [LARGE SCALE GENOMIC DNA]</scope>
    <source>
        <strain evidence="2 4">J2</strain>
    </source>
</reference>
<evidence type="ECO:0000313" key="5">
    <source>
        <dbReference type="Proteomes" id="UP000295506"/>
    </source>
</evidence>
<dbReference type="OrthoDB" id="2736385at2"/>
<dbReference type="Gene3D" id="1.10.260.40">
    <property type="entry name" value="lambda repressor-like DNA-binding domains"/>
    <property type="match status" value="1"/>
</dbReference>
<dbReference type="RefSeq" id="WP_066802169.1">
    <property type="nucleotide sequence ID" value="NZ_CP014206.1"/>
</dbReference>
<dbReference type="KEGG" id="dej:AWY79_07720"/>
<dbReference type="PANTHER" id="PTHR43236">
    <property type="entry name" value="ANTITOXIN HIGA1"/>
    <property type="match status" value="1"/>
</dbReference>
<dbReference type="PANTHER" id="PTHR43236:SF1">
    <property type="entry name" value="BLL7220 PROTEIN"/>
    <property type="match status" value="1"/>
</dbReference>
<dbReference type="Proteomes" id="UP000295506">
    <property type="component" value="Unassembled WGS sequence"/>
</dbReference>
<evidence type="ECO:0000313" key="2">
    <source>
        <dbReference type="EMBL" id="AMK11006.1"/>
    </source>
</evidence>
<dbReference type="InterPro" id="IPR001387">
    <property type="entry name" value="Cro/C1-type_HTH"/>
</dbReference>
<evidence type="ECO:0000313" key="3">
    <source>
        <dbReference type="EMBL" id="TDT92009.1"/>
    </source>
</evidence>
<dbReference type="EMBL" id="CP014206">
    <property type="protein sequence ID" value="AMK11006.1"/>
    <property type="molecule type" value="Genomic_DNA"/>
</dbReference>
<dbReference type="InterPro" id="IPR052345">
    <property type="entry name" value="Rad_response_metalloprotease"/>
</dbReference>
<dbReference type="SUPFAM" id="SSF47413">
    <property type="entry name" value="lambda repressor-like DNA-binding domains"/>
    <property type="match status" value="1"/>
</dbReference>